<dbReference type="RefSeq" id="WP_123824084.1">
    <property type="nucleotide sequence ID" value="NZ_CP040007.1"/>
</dbReference>
<sequence length="181" mass="19272">MSAGGLVDGGACWGLPVGVKVPELVADIRAGSRRPNTSRASQEYLQALDRRRSAIVNGIAIPPLSSIWYSDSSGSFRTTRPTIEPNEVITIATGGSARITAVSPVIPAQVFVREFTGYDAEGISSDERPTIECVTEGRTCALDSDGESVTAAVELDSATVFVTVEVYYHIDSLDAEYHMTS</sequence>
<accession>A0AB37I5C8</accession>
<gene>
    <name evidence="1" type="ORF">J5A53_02565</name>
</gene>
<protein>
    <submittedName>
        <fullName evidence="1">Uncharacterized protein</fullName>
    </submittedName>
</protein>
<proteinExistence type="predicted"/>
<dbReference type="AlphaFoldDB" id="A0AB37I5C8"/>
<evidence type="ECO:0000313" key="2">
    <source>
        <dbReference type="Proteomes" id="UP000677180"/>
    </source>
</evidence>
<reference evidence="1" key="1">
    <citation type="submission" date="2021-03" db="EMBL/GenBank/DDBJ databases">
        <title>Human Oral Microbial Genomes.</title>
        <authorList>
            <person name="Johnston C.D."/>
            <person name="Chen T."/>
            <person name="Dewhirst F.E."/>
        </authorList>
    </citation>
    <scope>NUCLEOTIDE SEQUENCE</scope>
    <source>
        <strain evidence="1">F0714</strain>
    </source>
</reference>
<name>A0AB37I5C8_9ACTN</name>
<organism evidence="1 2">
    <name type="scientific">Arachnia propionica</name>
    <dbReference type="NCBI Taxonomy" id="1750"/>
    <lineage>
        <taxon>Bacteria</taxon>
        <taxon>Bacillati</taxon>
        <taxon>Actinomycetota</taxon>
        <taxon>Actinomycetes</taxon>
        <taxon>Propionibacteriales</taxon>
        <taxon>Propionibacteriaceae</taxon>
        <taxon>Arachnia</taxon>
    </lineage>
</organism>
<dbReference type="Proteomes" id="UP000677180">
    <property type="component" value="Chromosome"/>
</dbReference>
<dbReference type="EMBL" id="CP072385">
    <property type="protein sequence ID" value="QUC11602.1"/>
    <property type="molecule type" value="Genomic_DNA"/>
</dbReference>
<evidence type="ECO:0000313" key="1">
    <source>
        <dbReference type="EMBL" id="QUC11602.1"/>
    </source>
</evidence>